<dbReference type="Gene3D" id="3.40.50.1820">
    <property type="entry name" value="alpha/beta hydrolase"/>
    <property type="match status" value="1"/>
</dbReference>
<dbReference type="Pfam" id="PF00756">
    <property type="entry name" value="Esterase"/>
    <property type="match status" value="1"/>
</dbReference>
<evidence type="ECO:0000313" key="3">
    <source>
        <dbReference type="EMBL" id="CAI3991459.1"/>
    </source>
</evidence>
<dbReference type="PANTHER" id="PTHR43037:SF5">
    <property type="entry name" value="FERULOYL ESTERASE"/>
    <property type="match status" value="1"/>
</dbReference>
<evidence type="ECO:0000256" key="1">
    <source>
        <dbReference type="ARBA" id="ARBA00022729"/>
    </source>
</evidence>
<dbReference type="InterPro" id="IPR000801">
    <property type="entry name" value="Esterase-like"/>
</dbReference>
<dbReference type="GO" id="GO:0016787">
    <property type="term" value="F:hydrolase activity"/>
    <property type="evidence" value="ECO:0007669"/>
    <property type="project" value="UniProtKB-KW"/>
</dbReference>
<reference evidence="3" key="1">
    <citation type="submission" date="2022-10" db="EMBL/GenBank/DDBJ databases">
        <authorList>
            <person name="Chen Y."/>
            <person name="Dougan E. K."/>
            <person name="Chan C."/>
            <person name="Rhodes N."/>
            <person name="Thang M."/>
        </authorList>
    </citation>
    <scope>NUCLEOTIDE SEQUENCE</scope>
</reference>
<keyword evidence="2" id="KW-0378">Hydrolase</keyword>
<organism evidence="3">
    <name type="scientific">Cladocopium goreaui</name>
    <dbReference type="NCBI Taxonomy" id="2562237"/>
    <lineage>
        <taxon>Eukaryota</taxon>
        <taxon>Sar</taxon>
        <taxon>Alveolata</taxon>
        <taxon>Dinophyceae</taxon>
        <taxon>Suessiales</taxon>
        <taxon>Symbiodiniaceae</taxon>
        <taxon>Cladocopium</taxon>
    </lineage>
</organism>
<dbReference type="EMBL" id="CAMXCT010001591">
    <property type="protein sequence ID" value="CAI3991459.1"/>
    <property type="molecule type" value="Genomic_DNA"/>
</dbReference>
<comment type="caution">
    <text evidence="3">The sequence shown here is derived from an EMBL/GenBank/DDBJ whole genome shotgun (WGS) entry which is preliminary data.</text>
</comment>
<keyword evidence="1" id="KW-0732">Signal</keyword>
<gene>
    <name evidence="3" type="ORF">C1SCF055_LOCUS18366</name>
</gene>
<dbReference type="OrthoDB" id="430448at2759"/>
<dbReference type="SUPFAM" id="SSF53474">
    <property type="entry name" value="alpha/beta-Hydrolases"/>
    <property type="match status" value="1"/>
</dbReference>
<evidence type="ECO:0000256" key="2">
    <source>
        <dbReference type="ARBA" id="ARBA00022801"/>
    </source>
</evidence>
<evidence type="ECO:0000313" key="4">
    <source>
        <dbReference type="EMBL" id="CAL4778771.1"/>
    </source>
</evidence>
<dbReference type="EMBL" id="CAMXCT030001591">
    <property type="protein sequence ID" value="CAL4778771.1"/>
    <property type="molecule type" value="Genomic_DNA"/>
</dbReference>
<dbReference type="InterPro" id="IPR050955">
    <property type="entry name" value="Plant_Biomass_Hydrol_Est"/>
</dbReference>
<keyword evidence="5" id="KW-1185">Reference proteome</keyword>
<dbReference type="EMBL" id="CAMXCT020001591">
    <property type="protein sequence ID" value="CAL1144834.1"/>
    <property type="molecule type" value="Genomic_DNA"/>
</dbReference>
<dbReference type="AlphaFoldDB" id="A0A9P1FVT8"/>
<dbReference type="InterPro" id="IPR029058">
    <property type="entry name" value="AB_hydrolase_fold"/>
</dbReference>
<dbReference type="Proteomes" id="UP001152797">
    <property type="component" value="Unassembled WGS sequence"/>
</dbReference>
<dbReference type="PANTHER" id="PTHR43037">
    <property type="entry name" value="UNNAMED PRODUCT-RELATED"/>
    <property type="match status" value="1"/>
</dbReference>
<protein>
    <submittedName>
        <fullName evidence="4">Ribosomal large subunit pseudouridine synthase C</fullName>
    </submittedName>
</protein>
<sequence length="361" mass="40729">MPKAAKLPPPEKIELLLEGEIISEDGQKFGKSTYKVYEGLAGLEADQKKVKPYLLVWLHGMDNGSIEPGYLTTLQKRLRHRVIFLVPMSPLTHEGVHYNWACAFRKQQNKKQLGFVHGTLHQGYLNSLTAKISDLAYEFDAERVLVMGYSMGGFGAFQLGGWAPDAFDVVISVAGYGLGTLEPENEMYNAPQPQSSEIFEAFLHNVVSELSRVPVVLGVHARKDSMSSFRDVRAIIKQCQEALAERNEEKNIAELLVVSDEKADSDRGRKKKISGHHYFNFSLLDETSEEFLWSKLRDYLSTAPLRLELQPLQMDHPKQLFRSKGRLTCPECHGPRYLEDSLEQLDAAETAGKVKRGRVSY</sequence>
<proteinExistence type="predicted"/>
<reference evidence="4 5" key="2">
    <citation type="submission" date="2024-05" db="EMBL/GenBank/DDBJ databases">
        <authorList>
            <person name="Chen Y."/>
            <person name="Shah S."/>
            <person name="Dougan E. K."/>
            <person name="Thang M."/>
            <person name="Chan C."/>
        </authorList>
    </citation>
    <scope>NUCLEOTIDE SEQUENCE [LARGE SCALE GENOMIC DNA]</scope>
</reference>
<accession>A0A9P1FVT8</accession>
<name>A0A9P1FVT8_9DINO</name>
<evidence type="ECO:0000313" key="5">
    <source>
        <dbReference type="Proteomes" id="UP001152797"/>
    </source>
</evidence>